<gene>
    <name evidence="2" type="ORF">DFJ66_1655</name>
</gene>
<dbReference type="OrthoDB" id="3311584at2"/>
<evidence type="ECO:0000313" key="3">
    <source>
        <dbReference type="Proteomes" id="UP000272729"/>
    </source>
</evidence>
<accession>A0A495X3A2</accession>
<feature type="domain" description="NB-ARC" evidence="1">
    <location>
        <begin position="67"/>
        <end position="215"/>
    </location>
</feature>
<dbReference type="PANTHER" id="PTHR47691">
    <property type="entry name" value="REGULATOR-RELATED"/>
    <property type="match status" value="1"/>
</dbReference>
<sequence>MDHGAENVISGTTHGPVVQAGQVNDIHFHHHAPAAPVIPRQLPPAPRLFAGRRRELADLDRWFAAEEALVAVVSGPGGVGKTSLALRWLHNARTRFPDGQLYVELGAHAPNGPATPSEVLEWFLLALGTPAADIPPELSRRQALFRTLTADRRLALLLDDAVSAAQVRPLLPTSPHSAVLITSRWRLSALAVDGARFVEVESFDEDASLELLERALGPRVTSEPDAARELAHLCGGLPIALSVVGARLSTHPRRTLSTEVGSLRTERLATLTLDDGVSVEAVLDLSYVDLPPQHAKVYRLCALHPGPSFGVEAAAAVAGEPAREVEPVLTDLVEKNLLAEIADARFRFHDLMRVHARTQAEWDSEAERDAASRRVVEWYLDRLAAADLVLRPTRHRVGPRYHRGAKPVGTARAALEWLETERGNLREACRVAADLGWDDLVWQFCEALWGFFLHARHYDDWFAMHDLGVPAAVREGNRAAEARLRAQLTYAYSGLGRFADAEPEGLRALEIAEQDGDRQAIAVALTELAGVAQGAGQLTVALDRLTRAREIRREIGTRRAEALCGRRIGEVLADLGRDGEAVAELTAAAEVMADLGDDVAQARCLRSLGAIHLRRGQHAQAAEHLESALDVLRRVGSPFYEAEVRLLLGEAVAGLGDPTAARVHYEAAHEFFAATGNPKASTTSARLADLDRP</sequence>
<dbReference type="SUPFAM" id="SSF52540">
    <property type="entry name" value="P-loop containing nucleoside triphosphate hydrolases"/>
    <property type="match status" value="1"/>
</dbReference>
<comment type="caution">
    <text evidence="2">The sequence shown here is derived from an EMBL/GenBank/DDBJ whole genome shotgun (WGS) entry which is preliminary data.</text>
</comment>
<dbReference type="AlphaFoldDB" id="A0A495X3A2"/>
<dbReference type="InterPro" id="IPR042197">
    <property type="entry name" value="Apaf_helical"/>
</dbReference>
<dbReference type="Gene3D" id="3.40.50.300">
    <property type="entry name" value="P-loop containing nucleotide triphosphate hydrolases"/>
    <property type="match status" value="1"/>
</dbReference>
<evidence type="ECO:0000313" key="2">
    <source>
        <dbReference type="EMBL" id="RKT68470.1"/>
    </source>
</evidence>
<dbReference type="GO" id="GO:0043531">
    <property type="term" value="F:ADP binding"/>
    <property type="evidence" value="ECO:0007669"/>
    <property type="project" value="InterPro"/>
</dbReference>
<name>A0A495X3A2_9PSEU</name>
<dbReference type="InterPro" id="IPR019734">
    <property type="entry name" value="TPR_rpt"/>
</dbReference>
<dbReference type="PANTHER" id="PTHR47691:SF3">
    <property type="entry name" value="HTH-TYPE TRANSCRIPTIONAL REGULATOR RV0890C-RELATED"/>
    <property type="match status" value="1"/>
</dbReference>
<dbReference type="InterPro" id="IPR002182">
    <property type="entry name" value="NB-ARC"/>
</dbReference>
<dbReference type="RefSeq" id="WP_121219517.1">
    <property type="nucleotide sequence ID" value="NZ_JBIUBA010000004.1"/>
</dbReference>
<evidence type="ECO:0000259" key="1">
    <source>
        <dbReference type="Pfam" id="PF00931"/>
    </source>
</evidence>
<dbReference type="Gene3D" id="1.10.8.430">
    <property type="entry name" value="Helical domain of apoptotic protease-activating factors"/>
    <property type="match status" value="1"/>
</dbReference>
<dbReference type="Pfam" id="PF13424">
    <property type="entry name" value="TPR_12"/>
    <property type="match status" value="1"/>
</dbReference>
<dbReference type="SUPFAM" id="SSF48452">
    <property type="entry name" value="TPR-like"/>
    <property type="match status" value="2"/>
</dbReference>
<protein>
    <submittedName>
        <fullName evidence="2">Tetratricopeptide repeat protein</fullName>
    </submittedName>
</protein>
<dbReference type="InterPro" id="IPR011990">
    <property type="entry name" value="TPR-like_helical_dom_sf"/>
</dbReference>
<keyword evidence="3" id="KW-1185">Reference proteome</keyword>
<dbReference type="EMBL" id="RBXR01000001">
    <property type="protein sequence ID" value="RKT68470.1"/>
    <property type="molecule type" value="Genomic_DNA"/>
</dbReference>
<dbReference type="PRINTS" id="PR00364">
    <property type="entry name" value="DISEASERSIST"/>
</dbReference>
<dbReference type="Proteomes" id="UP000272729">
    <property type="component" value="Unassembled WGS sequence"/>
</dbReference>
<proteinExistence type="predicted"/>
<reference evidence="2 3" key="1">
    <citation type="submission" date="2018-10" db="EMBL/GenBank/DDBJ databases">
        <title>Sequencing the genomes of 1000 actinobacteria strains.</title>
        <authorList>
            <person name="Klenk H.-P."/>
        </authorList>
    </citation>
    <scope>NUCLEOTIDE SEQUENCE [LARGE SCALE GENOMIC DNA]</scope>
    <source>
        <strain evidence="2 3">DSM 43911</strain>
    </source>
</reference>
<dbReference type="Gene3D" id="1.25.40.10">
    <property type="entry name" value="Tetratricopeptide repeat domain"/>
    <property type="match status" value="1"/>
</dbReference>
<dbReference type="Pfam" id="PF00931">
    <property type="entry name" value="NB-ARC"/>
    <property type="match status" value="1"/>
</dbReference>
<dbReference type="SMART" id="SM00028">
    <property type="entry name" value="TPR"/>
    <property type="match status" value="4"/>
</dbReference>
<dbReference type="InterPro" id="IPR027417">
    <property type="entry name" value="P-loop_NTPase"/>
</dbReference>
<organism evidence="2 3">
    <name type="scientific">Saccharothrix variisporea</name>
    <dbReference type="NCBI Taxonomy" id="543527"/>
    <lineage>
        <taxon>Bacteria</taxon>
        <taxon>Bacillati</taxon>
        <taxon>Actinomycetota</taxon>
        <taxon>Actinomycetes</taxon>
        <taxon>Pseudonocardiales</taxon>
        <taxon>Pseudonocardiaceae</taxon>
        <taxon>Saccharothrix</taxon>
    </lineage>
</organism>